<feature type="transmembrane region" description="Helical" evidence="5">
    <location>
        <begin position="193"/>
        <end position="212"/>
    </location>
</feature>
<dbReference type="RefSeq" id="WP_368629050.1">
    <property type="nucleotide sequence ID" value="NZ_JAYWLU010000002.1"/>
</dbReference>
<dbReference type="Pfam" id="PF07690">
    <property type="entry name" value="MFS_1"/>
    <property type="match status" value="1"/>
</dbReference>
<name>A0ABV3UYL1_9MICC</name>
<comment type="caution">
    <text evidence="7">The sequence shown here is derived from an EMBL/GenBank/DDBJ whole genome shotgun (WGS) entry which is preliminary data.</text>
</comment>
<keyword evidence="8" id="KW-1185">Reference proteome</keyword>
<dbReference type="PROSITE" id="PS50850">
    <property type="entry name" value="MFS"/>
    <property type="match status" value="1"/>
</dbReference>
<sequence length="262" mass="27928">MAIVLVTLSLIATVFLVRNTPADVGLLPYGAVPGENEEAHSQDPTKLPGFVLRDALRSPWFWLLALAFVLIGMIVSVTQVLAILLKVYTGENISAFSLLLATWTFTLILWKPLLGIINDKIGVIWMMAITLGLMSLGFLYLPQMSTAASGFGAMAMALPLMAMVCMSAGVSNATVAPPLVLRQSVGARDYSKLLSLGLSFYYIGNALGAPLWGTIQSVTGNYNLGLYAAPIILAVIVVFALLAAKNGPKQWTNPAPTTTETP</sequence>
<proteinExistence type="predicted"/>
<comment type="subcellular location">
    <subcellularLocation>
        <location evidence="1">Cell membrane</location>
        <topology evidence="1">Multi-pass membrane protein</topology>
    </subcellularLocation>
</comment>
<evidence type="ECO:0000313" key="8">
    <source>
        <dbReference type="Proteomes" id="UP001558481"/>
    </source>
</evidence>
<keyword evidence="4 5" id="KW-0472">Membrane</keyword>
<keyword evidence="2 5" id="KW-0812">Transmembrane</keyword>
<protein>
    <submittedName>
        <fullName evidence="7">MFS transporter</fullName>
    </submittedName>
</protein>
<dbReference type="EMBL" id="JAYWLU010000002">
    <property type="protein sequence ID" value="MEX3593509.1"/>
    <property type="molecule type" value="Genomic_DNA"/>
</dbReference>
<evidence type="ECO:0000256" key="2">
    <source>
        <dbReference type="ARBA" id="ARBA00022692"/>
    </source>
</evidence>
<feature type="transmembrane region" description="Helical" evidence="5">
    <location>
        <begin position="122"/>
        <end position="141"/>
    </location>
</feature>
<evidence type="ECO:0000313" key="7">
    <source>
        <dbReference type="EMBL" id="MEX3593509.1"/>
    </source>
</evidence>
<dbReference type="InterPro" id="IPR036259">
    <property type="entry name" value="MFS_trans_sf"/>
</dbReference>
<feature type="transmembrane region" description="Helical" evidence="5">
    <location>
        <begin position="92"/>
        <end position="110"/>
    </location>
</feature>
<gene>
    <name evidence="7" type="ORF">VVR66_02140</name>
</gene>
<dbReference type="InterPro" id="IPR020846">
    <property type="entry name" value="MFS_dom"/>
</dbReference>
<accession>A0ABV3UYL1</accession>
<evidence type="ECO:0000256" key="1">
    <source>
        <dbReference type="ARBA" id="ARBA00004651"/>
    </source>
</evidence>
<dbReference type="Gene3D" id="1.20.1250.20">
    <property type="entry name" value="MFS general substrate transporter like domains"/>
    <property type="match status" value="1"/>
</dbReference>
<dbReference type="SUPFAM" id="SSF103473">
    <property type="entry name" value="MFS general substrate transporter"/>
    <property type="match status" value="1"/>
</dbReference>
<feature type="domain" description="Major facilitator superfamily (MFS) profile" evidence="6">
    <location>
        <begin position="60"/>
        <end position="262"/>
    </location>
</feature>
<evidence type="ECO:0000256" key="4">
    <source>
        <dbReference type="ARBA" id="ARBA00023136"/>
    </source>
</evidence>
<keyword evidence="3 5" id="KW-1133">Transmembrane helix</keyword>
<feature type="transmembrane region" description="Helical" evidence="5">
    <location>
        <begin position="224"/>
        <end position="244"/>
    </location>
</feature>
<evidence type="ECO:0000256" key="3">
    <source>
        <dbReference type="ARBA" id="ARBA00022989"/>
    </source>
</evidence>
<reference evidence="7 8" key="1">
    <citation type="journal article" date="2024" name="Fungal Genet. Biol.">
        <title>The porcine skin microbiome exhibits broad fungal antagonism.</title>
        <authorList>
            <person name="De La Cruz K.F."/>
            <person name="Townsend E.C."/>
            <person name="Alex Cheong J.Z."/>
            <person name="Salamzade R."/>
            <person name="Liu A."/>
            <person name="Sandstrom S."/>
            <person name="Davila E."/>
            <person name="Huang L."/>
            <person name="Xu K.H."/>
            <person name="Wu S.Y."/>
            <person name="Meudt J.J."/>
            <person name="Shanmuganayagam D."/>
            <person name="Gibson A.L.F."/>
            <person name="Kalan L.R."/>
        </authorList>
    </citation>
    <scope>NUCLEOTIDE SEQUENCE [LARGE SCALE GENOMIC DNA]</scope>
    <source>
        <strain evidence="7 8">LK2625</strain>
    </source>
</reference>
<evidence type="ECO:0000259" key="6">
    <source>
        <dbReference type="PROSITE" id="PS50850"/>
    </source>
</evidence>
<dbReference type="InterPro" id="IPR011701">
    <property type="entry name" value="MFS"/>
</dbReference>
<organism evidence="7 8">
    <name type="scientific">Kocuria carniphila</name>
    <dbReference type="NCBI Taxonomy" id="262208"/>
    <lineage>
        <taxon>Bacteria</taxon>
        <taxon>Bacillati</taxon>
        <taxon>Actinomycetota</taxon>
        <taxon>Actinomycetes</taxon>
        <taxon>Micrococcales</taxon>
        <taxon>Micrococcaceae</taxon>
        <taxon>Kocuria</taxon>
    </lineage>
</organism>
<feature type="transmembrane region" description="Helical" evidence="5">
    <location>
        <begin position="153"/>
        <end position="173"/>
    </location>
</feature>
<evidence type="ECO:0000256" key="5">
    <source>
        <dbReference type="SAM" id="Phobius"/>
    </source>
</evidence>
<feature type="transmembrane region" description="Helical" evidence="5">
    <location>
        <begin position="60"/>
        <end position="85"/>
    </location>
</feature>
<dbReference type="Proteomes" id="UP001558481">
    <property type="component" value="Unassembled WGS sequence"/>
</dbReference>